<keyword evidence="2" id="KW-1185">Reference proteome</keyword>
<name>A0A2G1WJI8_9EURY</name>
<proteinExistence type="predicted"/>
<gene>
    <name evidence="1" type="ORF">DJ69_07915</name>
</gene>
<evidence type="ECO:0000313" key="2">
    <source>
        <dbReference type="Proteomes" id="UP000222824"/>
    </source>
</evidence>
<organism evidence="1 2">
    <name type="scientific">Halorubrum persicum</name>
    <dbReference type="NCBI Taxonomy" id="1383844"/>
    <lineage>
        <taxon>Archaea</taxon>
        <taxon>Methanobacteriati</taxon>
        <taxon>Methanobacteriota</taxon>
        <taxon>Stenosarchaea group</taxon>
        <taxon>Halobacteria</taxon>
        <taxon>Halobacteriales</taxon>
        <taxon>Haloferacaceae</taxon>
        <taxon>Halorubrum</taxon>
    </lineage>
</organism>
<accession>A0A2G1WJI8</accession>
<reference evidence="1 2" key="1">
    <citation type="journal article" date="2014" name="Front. Microbiol.">
        <title>Population and genomic analysis of the genus Halorubrum.</title>
        <authorList>
            <person name="Fullmer M.S."/>
            <person name="Soucy S.M."/>
            <person name="Swithers K.S."/>
            <person name="Makkay A.M."/>
            <person name="Wheeler R."/>
            <person name="Ventosa A."/>
            <person name="Gogarten J.P."/>
            <person name="Papke R.T."/>
        </authorList>
    </citation>
    <scope>NUCLEOTIDE SEQUENCE [LARGE SCALE GENOMIC DNA]</scope>
    <source>
        <strain evidence="1 2">C49</strain>
    </source>
</reference>
<dbReference type="EMBL" id="NHOA01000049">
    <property type="protein sequence ID" value="PHQ39105.1"/>
    <property type="molecule type" value="Genomic_DNA"/>
</dbReference>
<dbReference type="AlphaFoldDB" id="A0A2G1WJI8"/>
<comment type="caution">
    <text evidence="1">The sequence shown here is derived from an EMBL/GenBank/DDBJ whole genome shotgun (WGS) entry which is preliminary data.</text>
</comment>
<dbReference type="Proteomes" id="UP000222824">
    <property type="component" value="Unassembled WGS sequence"/>
</dbReference>
<evidence type="ECO:0000313" key="1">
    <source>
        <dbReference type="EMBL" id="PHQ39105.1"/>
    </source>
</evidence>
<protein>
    <submittedName>
        <fullName evidence="1">Uncharacterized protein</fullName>
    </submittedName>
</protein>
<dbReference type="RefSeq" id="WP_099255137.1">
    <property type="nucleotide sequence ID" value="NZ_NHOA01000049.1"/>
</dbReference>
<sequence length="68" mass="7704">MTDTATTDRQFRAICKTCGKKYDWRDSFDRAGTDRDAHLETCWTVATARDVEAASEPNIGFESREVEA</sequence>